<dbReference type="HOGENOM" id="CLU_2549620_0_0_1"/>
<proteinExistence type="inferred from homology"/>
<evidence type="ECO:0000256" key="1">
    <source>
        <dbReference type="ARBA" id="ARBA00008683"/>
    </source>
</evidence>
<keyword evidence="7" id="KW-1185">Reference proteome</keyword>
<dbReference type="EMBL" id="KI393609">
    <property type="protein sequence ID" value="ERN07943.1"/>
    <property type="molecule type" value="Genomic_DNA"/>
</dbReference>
<feature type="domain" description="Peptidase S49" evidence="5">
    <location>
        <begin position="2"/>
        <end position="83"/>
    </location>
</feature>
<dbReference type="OMA" id="MTIDQME"/>
<comment type="similarity">
    <text evidence="1">Belongs to the peptidase S49 family.</text>
</comment>
<accession>W1PIW6</accession>
<dbReference type="Gene3D" id="3.90.226.10">
    <property type="entry name" value="2-enoyl-CoA Hydratase, Chain A, domain 1"/>
    <property type="match status" value="1"/>
</dbReference>
<organism evidence="6 7">
    <name type="scientific">Amborella trichopoda</name>
    <dbReference type="NCBI Taxonomy" id="13333"/>
    <lineage>
        <taxon>Eukaryota</taxon>
        <taxon>Viridiplantae</taxon>
        <taxon>Streptophyta</taxon>
        <taxon>Embryophyta</taxon>
        <taxon>Tracheophyta</taxon>
        <taxon>Spermatophyta</taxon>
        <taxon>Magnoliopsida</taxon>
        <taxon>Amborellales</taxon>
        <taxon>Amborellaceae</taxon>
        <taxon>Amborella</taxon>
    </lineage>
</organism>
<evidence type="ECO:0000313" key="7">
    <source>
        <dbReference type="Proteomes" id="UP000017836"/>
    </source>
</evidence>
<evidence type="ECO:0000259" key="5">
    <source>
        <dbReference type="Pfam" id="PF01343"/>
    </source>
</evidence>
<dbReference type="STRING" id="13333.W1PIW6"/>
<evidence type="ECO:0000313" key="6">
    <source>
        <dbReference type="EMBL" id="ERN07943.1"/>
    </source>
</evidence>
<dbReference type="InterPro" id="IPR002142">
    <property type="entry name" value="Peptidase_S49"/>
</dbReference>
<keyword evidence="2" id="KW-0645">Protease</keyword>
<gene>
    <name evidence="6" type="ORF">AMTR_s00012p00247170</name>
</gene>
<evidence type="ECO:0000256" key="4">
    <source>
        <dbReference type="ARBA" id="ARBA00022825"/>
    </source>
</evidence>
<evidence type="ECO:0000256" key="3">
    <source>
        <dbReference type="ARBA" id="ARBA00022801"/>
    </source>
</evidence>
<keyword evidence="4" id="KW-0720">Serine protease</keyword>
<evidence type="ECO:0000256" key="2">
    <source>
        <dbReference type="ARBA" id="ARBA00022670"/>
    </source>
</evidence>
<feature type="non-terminal residue" evidence="6">
    <location>
        <position position="83"/>
    </location>
</feature>
<dbReference type="Proteomes" id="UP000017836">
    <property type="component" value="Unassembled WGS sequence"/>
</dbReference>
<sequence>METISRGKYADFYNDPRSLNPDEEQLFFELTKNAYNLFRERAALSRSMTLEEMEEAAQGRAWTGKDASLRCFIDTIGGMSRAV</sequence>
<dbReference type="Pfam" id="PF01343">
    <property type="entry name" value="Peptidase_S49"/>
    <property type="match status" value="1"/>
</dbReference>
<keyword evidence="3" id="KW-0378">Hydrolase</keyword>
<dbReference type="GO" id="GO:0008236">
    <property type="term" value="F:serine-type peptidase activity"/>
    <property type="evidence" value="ECO:0007669"/>
    <property type="project" value="UniProtKB-KW"/>
</dbReference>
<dbReference type="AlphaFoldDB" id="W1PIW6"/>
<dbReference type="PANTHER" id="PTHR33209:SF1">
    <property type="entry name" value="PEPTIDASE S49 DOMAIN-CONTAINING PROTEIN"/>
    <property type="match status" value="1"/>
</dbReference>
<protein>
    <recommendedName>
        <fullName evidence="5">Peptidase S49 domain-containing protein</fullName>
    </recommendedName>
</protein>
<name>W1PIW6_AMBTC</name>
<reference evidence="7" key="1">
    <citation type="journal article" date="2013" name="Science">
        <title>The Amborella genome and the evolution of flowering plants.</title>
        <authorList>
            <consortium name="Amborella Genome Project"/>
        </authorList>
    </citation>
    <scope>NUCLEOTIDE SEQUENCE [LARGE SCALE GENOMIC DNA]</scope>
</reference>
<dbReference type="PANTHER" id="PTHR33209">
    <property type="entry name" value="PROTEASE 4"/>
    <property type="match status" value="1"/>
</dbReference>
<dbReference type="Gramene" id="ERN07943">
    <property type="protein sequence ID" value="ERN07943"/>
    <property type="gene ID" value="AMTR_s00012p00247170"/>
</dbReference>
<dbReference type="GO" id="GO:0006508">
    <property type="term" value="P:proteolysis"/>
    <property type="evidence" value="ECO:0007669"/>
    <property type="project" value="UniProtKB-KW"/>
</dbReference>